<evidence type="ECO:0000313" key="2">
    <source>
        <dbReference type="Proteomes" id="UP000218731"/>
    </source>
</evidence>
<reference evidence="1 2" key="1">
    <citation type="submission" date="2015-11" db="EMBL/GenBank/DDBJ databases">
        <title>Complete genome sequencing of a biphenyl-degrading bacterium, Pseudomonas putida KF715 (=NBRC110667).</title>
        <authorList>
            <person name="Suenaga H."/>
            <person name="Fujihara N."/>
            <person name="Watanabe T."/>
            <person name="Hirose J."/>
            <person name="Kimura N."/>
            <person name="Yamazoe A."/>
            <person name="Hosoyama A."/>
            <person name="Shimodaira J."/>
            <person name="Furukawa K."/>
        </authorList>
    </citation>
    <scope>NUCLEOTIDE SEQUENCE [LARGE SCALE GENOMIC DNA]</scope>
    <source>
        <strain evidence="1 2">KF715</strain>
        <plasmid evidence="2">Plasmid pkf715d dna</plasmid>
    </source>
</reference>
<protein>
    <submittedName>
        <fullName evidence="1">Uncharacterized protein</fullName>
    </submittedName>
</protein>
<geneLocation type="plasmid" evidence="2">
    <name>pkf715d dna</name>
</geneLocation>
<sequence length="183" mass="20430">MTDETTSWQTTATKVITAIKNDISKVTPRELSPDDLYEHLLTVRREELAESVPEIRDMSDKTFASVMGVILDRLGGDGIVTHGSPAIWLQVTPAEDKRLPDRYAGARRWIRLSSIEEVHPMPGIAIGDDVSTWQYVLQVAANGKTYDVSPVRYLGQAVEAPVERLLALISTAVSEENRRRMQL</sequence>
<organism evidence="1 2">
    <name type="scientific">Pseudomonas putida</name>
    <name type="common">Arthrobacter siderocapsulatus</name>
    <dbReference type="NCBI Taxonomy" id="303"/>
    <lineage>
        <taxon>Bacteria</taxon>
        <taxon>Pseudomonadati</taxon>
        <taxon>Pseudomonadota</taxon>
        <taxon>Gammaproteobacteria</taxon>
        <taxon>Pseudomonadales</taxon>
        <taxon>Pseudomonadaceae</taxon>
        <taxon>Pseudomonas</taxon>
    </lineage>
</organism>
<proteinExistence type="predicted"/>
<keyword evidence="1" id="KW-0614">Plasmid</keyword>
<dbReference type="Proteomes" id="UP000218731">
    <property type="component" value="Plasmid pKF715D"/>
</dbReference>
<dbReference type="RefSeq" id="WP_096427282.1">
    <property type="nucleotide sequence ID" value="NZ_AP015033.1"/>
</dbReference>
<accession>A0A1L7NQ39</accession>
<dbReference type="EMBL" id="AP015033">
    <property type="protein sequence ID" value="BAW27567.1"/>
    <property type="molecule type" value="Genomic_DNA"/>
</dbReference>
<gene>
    <name evidence="1" type="ORF">KF715C_pD90</name>
</gene>
<dbReference type="AlphaFoldDB" id="A0A1L7NQ39"/>
<name>A0A1L7NQ39_PSEPU</name>
<evidence type="ECO:0000313" key="1">
    <source>
        <dbReference type="EMBL" id="BAW27567.1"/>
    </source>
</evidence>